<dbReference type="InterPro" id="IPR049258">
    <property type="entry name" value="ODAD1_CC"/>
</dbReference>
<dbReference type="EMBL" id="CDMY01000792">
    <property type="protein sequence ID" value="CEM33805.1"/>
    <property type="molecule type" value="Genomic_DNA"/>
</dbReference>
<dbReference type="InParanoid" id="A0A0G4GT19"/>
<dbReference type="Proteomes" id="UP000041254">
    <property type="component" value="Unassembled WGS sequence"/>
</dbReference>
<feature type="coiled-coil region" evidence="2">
    <location>
        <begin position="121"/>
        <end position="225"/>
    </location>
</feature>
<evidence type="ECO:0000259" key="4">
    <source>
        <dbReference type="Pfam" id="PF21773"/>
    </source>
</evidence>
<dbReference type="OrthoDB" id="6766775at2759"/>
<feature type="coiled-coil region" evidence="2">
    <location>
        <begin position="26"/>
        <end position="60"/>
    </location>
</feature>
<sequence>MGDSMGDEADLRRKFRVLENDKRAYGEEVQMQIRKQRAAVDKLTRENRKLKVELNEQRSVTNANQNVLLGEKMTSLNEACDTTQKKLEAELLKKREMTTKKTTLDERIMRTREKMGSMGGVNAARETNEAISKQIRVLENRLDKALQKFNEAVAHNKSLRESIDGLRRERVVFDSIYKKLERDLQEKKKEMANIIEVANAAYEARDQAQQQMHALKAQADKEHQEFEKEWKELGRLIENDKKMKEYMKLKEKEREQQIQKGELSLDDEQKTKKRVTKNAWGIVKDKAQLQLSAERVTAYEEAFAKIQAATGISDIDELVQTFINAEDQNFSLFNYANDLSADIEKLEAQISALRTEMADVSASAGTSLVVRSPSPTDAMASEQDKAQFFQKLEERWQRLEKRCEHYEMKYQQTQRILRSIKGGLQSLVQRLRLTGVDSSAVAAAEEDASRMVETVTEGNMMTYLGSIEQRTLELLNLYMRDAGELPSEPPGAAAGVDVLQPAIKGAALGATASQLQIRLPSTVEDYSDDNESDEDEDRPYTREELKIRVSRSSRRSGQRAIRPKK</sequence>
<feature type="region of interest" description="Disordered" evidence="3">
    <location>
        <begin position="520"/>
        <end position="565"/>
    </location>
</feature>
<feature type="compositionally biased region" description="Basic and acidic residues" evidence="3">
    <location>
        <begin position="538"/>
        <end position="547"/>
    </location>
</feature>
<dbReference type="InterPro" id="IPR051876">
    <property type="entry name" value="ODA-DC/CCD"/>
</dbReference>
<accession>A0A0G4GT19</accession>
<dbReference type="STRING" id="1169540.A0A0G4GT19"/>
<evidence type="ECO:0000313" key="6">
    <source>
        <dbReference type="Proteomes" id="UP000041254"/>
    </source>
</evidence>
<feature type="domain" description="ODAD1 central coiled coil region" evidence="4">
    <location>
        <begin position="133"/>
        <end position="432"/>
    </location>
</feature>
<dbReference type="PhylomeDB" id="A0A0G4GT19"/>
<protein>
    <recommendedName>
        <fullName evidence="4">ODAD1 central coiled coil region domain-containing protein</fullName>
    </recommendedName>
</protein>
<dbReference type="AlphaFoldDB" id="A0A0G4GT19"/>
<evidence type="ECO:0000313" key="5">
    <source>
        <dbReference type="EMBL" id="CEM33805.1"/>
    </source>
</evidence>
<keyword evidence="1 2" id="KW-0175">Coiled coil</keyword>
<proteinExistence type="predicted"/>
<dbReference type="PANTHER" id="PTHR21694:SF18">
    <property type="entry name" value="COILED-COIL DOMAIN-CONTAINING PROTEIN 63"/>
    <property type="match status" value="1"/>
</dbReference>
<organism evidence="5 6">
    <name type="scientific">Vitrella brassicaformis (strain CCMP3155)</name>
    <dbReference type="NCBI Taxonomy" id="1169540"/>
    <lineage>
        <taxon>Eukaryota</taxon>
        <taxon>Sar</taxon>
        <taxon>Alveolata</taxon>
        <taxon>Colpodellida</taxon>
        <taxon>Vitrellaceae</taxon>
        <taxon>Vitrella</taxon>
    </lineage>
</organism>
<evidence type="ECO:0000256" key="1">
    <source>
        <dbReference type="ARBA" id="ARBA00023054"/>
    </source>
</evidence>
<feature type="coiled-coil region" evidence="2">
    <location>
        <begin position="336"/>
        <end position="363"/>
    </location>
</feature>
<gene>
    <name evidence="5" type="ORF">Vbra_4601</name>
</gene>
<dbReference type="Pfam" id="PF21773">
    <property type="entry name" value="ODAD1_CC"/>
    <property type="match status" value="1"/>
</dbReference>
<evidence type="ECO:0000256" key="3">
    <source>
        <dbReference type="SAM" id="MobiDB-lite"/>
    </source>
</evidence>
<evidence type="ECO:0000256" key="2">
    <source>
        <dbReference type="SAM" id="Coils"/>
    </source>
</evidence>
<keyword evidence="6" id="KW-1185">Reference proteome</keyword>
<feature type="compositionally biased region" description="Basic residues" evidence="3">
    <location>
        <begin position="548"/>
        <end position="565"/>
    </location>
</feature>
<dbReference type="PANTHER" id="PTHR21694">
    <property type="entry name" value="COILED-COIL DOMAIN-CONTAINING PROTEIN 63"/>
    <property type="match status" value="1"/>
</dbReference>
<feature type="compositionally biased region" description="Acidic residues" evidence="3">
    <location>
        <begin position="525"/>
        <end position="537"/>
    </location>
</feature>
<reference evidence="5 6" key="1">
    <citation type="submission" date="2014-11" db="EMBL/GenBank/DDBJ databases">
        <authorList>
            <person name="Zhu J."/>
            <person name="Qi W."/>
            <person name="Song R."/>
        </authorList>
    </citation>
    <scope>NUCLEOTIDE SEQUENCE [LARGE SCALE GENOMIC DNA]</scope>
</reference>
<dbReference type="OMA" id="CYKDTIC"/>
<name>A0A0G4GT19_VITBC</name>
<dbReference type="VEuPathDB" id="CryptoDB:Vbra_4601"/>